<evidence type="ECO:0000256" key="1">
    <source>
        <dbReference type="ARBA" id="ARBA00004561"/>
    </source>
</evidence>
<dbReference type="InterPro" id="IPR036937">
    <property type="entry name" value="Adhesion_dom_fimbrial_sf"/>
</dbReference>
<keyword evidence="3 5" id="KW-0732">Signal</keyword>
<reference evidence="7 8" key="1">
    <citation type="submission" date="2019-10" db="EMBL/GenBank/DDBJ databases">
        <title>Complete genome sequence of Vibrio sp. strain THAF100, isolated from non-filtered water from the water column of tank 6 of a marine aquarium containing stony-coral fragments. Water maintained at 26 degree C.</title>
        <authorList>
            <person name="Ruckert C."/>
            <person name="Franco A."/>
            <person name="Kalinowski J."/>
            <person name="Glaeser S."/>
        </authorList>
    </citation>
    <scope>NUCLEOTIDE SEQUENCE [LARGE SCALE GENOMIC DNA]</scope>
    <source>
        <strain evidence="7 8">THAF100</strain>
        <plasmid evidence="8">pthaf100_a</plasmid>
    </source>
</reference>
<feature type="signal peptide" evidence="5">
    <location>
        <begin position="1"/>
        <end position="26"/>
    </location>
</feature>
<dbReference type="InterPro" id="IPR008966">
    <property type="entry name" value="Adhesion_dom_sf"/>
</dbReference>
<dbReference type="AlphaFoldDB" id="A0A5P9CPP9"/>
<evidence type="ECO:0000313" key="7">
    <source>
        <dbReference type="EMBL" id="QFT28174.1"/>
    </source>
</evidence>
<evidence type="ECO:0000256" key="2">
    <source>
        <dbReference type="ARBA" id="ARBA00006671"/>
    </source>
</evidence>
<gene>
    <name evidence="7" type="primary">sfaA</name>
    <name evidence="7" type="ORF">FIV01_17425</name>
</gene>
<evidence type="ECO:0000313" key="8">
    <source>
        <dbReference type="Proteomes" id="UP000326936"/>
    </source>
</evidence>
<dbReference type="InterPro" id="IPR000259">
    <property type="entry name" value="Adhesion_dom_fimbrial"/>
</dbReference>
<sequence length="178" mass="18640" precursor="true">MKANFIRSSIAASLLLGLMSATPALAENTTNVYFKGEIVESACGLSPDSIDQTIELGQQPTHIFKAKGDRSTPVPFRVKLTDCDTNVASNAEFTFVSNPDATGDLFSVDGGATGIGVRILHNGNPVNNGDVAATNVLVDGTNIASFSAAYEANIDIDAVNKVTAGNAESWALLRVTYN</sequence>
<dbReference type="OrthoDB" id="8586454at2"/>
<dbReference type="PANTHER" id="PTHR33420:SF12">
    <property type="entry name" value="FIMBRIN-LIKE PROTEIN FIMI-RELATED"/>
    <property type="match status" value="1"/>
</dbReference>
<comment type="subcellular location">
    <subcellularLocation>
        <location evidence="1">Fimbrium</location>
    </subcellularLocation>
</comment>
<dbReference type="Gene3D" id="2.60.40.1090">
    <property type="entry name" value="Fimbrial-type adhesion domain"/>
    <property type="match status" value="1"/>
</dbReference>
<dbReference type="EMBL" id="CP045351">
    <property type="protein sequence ID" value="QFT28174.1"/>
    <property type="molecule type" value="Genomic_DNA"/>
</dbReference>
<dbReference type="InterPro" id="IPR050263">
    <property type="entry name" value="Bact_Fimbrial_Adh_Pro"/>
</dbReference>
<dbReference type="PANTHER" id="PTHR33420">
    <property type="entry name" value="FIMBRIAL SUBUNIT ELFA-RELATED"/>
    <property type="match status" value="1"/>
</dbReference>
<keyword evidence="7" id="KW-0614">Plasmid</keyword>
<name>A0A5P9CPP9_9VIBR</name>
<keyword evidence="4" id="KW-0281">Fimbrium</keyword>
<comment type="similarity">
    <text evidence="2">Belongs to the fimbrial protein family.</text>
</comment>
<feature type="chain" id="PRO_5024932121" evidence="5">
    <location>
        <begin position="27"/>
        <end position="178"/>
    </location>
</feature>
<feature type="domain" description="Fimbrial-type adhesion" evidence="6">
    <location>
        <begin position="33"/>
        <end position="177"/>
    </location>
</feature>
<dbReference type="RefSeq" id="WP_152432214.1">
    <property type="nucleotide sequence ID" value="NZ_CBCSDK010000008.1"/>
</dbReference>
<evidence type="ECO:0000256" key="5">
    <source>
        <dbReference type="SAM" id="SignalP"/>
    </source>
</evidence>
<keyword evidence="8" id="KW-1185">Reference proteome</keyword>
<dbReference type="GO" id="GO:0043709">
    <property type="term" value="P:cell adhesion involved in single-species biofilm formation"/>
    <property type="evidence" value="ECO:0007669"/>
    <property type="project" value="TreeGrafter"/>
</dbReference>
<proteinExistence type="inferred from homology"/>
<geneLocation type="plasmid" evidence="8">
    <name>pthaf100_a</name>
</geneLocation>
<dbReference type="GO" id="GO:0009289">
    <property type="term" value="C:pilus"/>
    <property type="evidence" value="ECO:0007669"/>
    <property type="project" value="UniProtKB-SubCell"/>
</dbReference>
<dbReference type="Proteomes" id="UP000326936">
    <property type="component" value="Plasmid pTHAF100_a"/>
</dbReference>
<accession>A0A5P9CPP9</accession>
<evidence type="ECO:0000256" key="4">
    <source>
        <dbReference type="ARBA" id="ARBA00023263"/>
    </source>
</evidence>
<protein>
    <submittedName>
        <fullName evidence="7">S-fimbrial protein subunit SfaA</fullName>
    </submittedName>
</protein>
<dbReference type="SUPFAM" id="SSF49401">
    <property type="entry name" value="Bacterial adhesins"/>
    <property type="match status" value="1"/>
</dbReference>
<dbReference type="Pfam" id="PF00419">
    <property type="entry name" value="Fimbrial"/>
    <property type="match status" value="1"/>
</dbReference>
<evidence type="ECO:0000259" key="6">
    <source>
        <dbReference type="Pfam" id="PF00419"/>
    </source>
</evidence>
<dbReference type="KEGG" id="vaq:FIV01_17425"/>
<evidence type="ECO:0000256" key="3">
    <source>
        <dbReference type="ARBA" id="ARBA00022729"/>
    </source>
</evidence>
<organism evidence="7 8">
    <name type="scientific">Vibrio aquimaris</name>
    <dbReference type="NCBI Taxonomy" id="2587862"/>
    <lineage>
        <taxon>Bacteria</taxon>
        <taxon>Pseudomonadati</taxon>
        <taxon>Pseudomonadota</taxon>
        <taxon>Gammaproteobacteria</taxon>
        <taxon>Vibrionales</taxon>
        <taxon>Vibrionaceae</taxon>
        <taxon>Vibrio</taxon>
    </lineage>
</organism>